<dbReference type="OrthoDB" id="9790377at2"/>
<dbReference type="InterPro" id="IPR029464">
    <property type="entry name" value="HSDR_N"/>
</dbReference>
<name>A0A4V2RQC0_9BACT</name>
<keyword evidence="3" id="KW-1185">Reference proteome</keyword>
<dbReference type="AlphaFoldDB" id="A0A4V2RQC0"/>
<evidence type="ECO:0000259" key="1">
    <source>
        <dbReference type="Pfam" id="PF13588"/>
    </source>
</evidence>
<evidence type="ECO:0000313" key="2">
    <source>
        <dbReference type="EMBL" id="TCN70660.1"/>
    </source>
</evidence>
<gene>
    <name evidence="2" type="ORF">CLV25_103181</name>
</gene>
<reference evidence="2 3" key="1">
    <citation type="submission" date="2019-03" db="EMBL/GenBank/DDBJ databases">
        <title>Genomic Encyclopedia of Archaeal and Bacterial Type Strains, Phase II (KMG-II): from individual species to whole genera.</title>
        <authorList>
            <person name="Goeker M."/>
        </authorList>
    </citation>
    <scope>NUCLEOTIDE SEQUENCE [LARGE SCALE GENOMIC DNA]</scope>
    <source>
        <strain evidence="2 3">RL-C</strain>
    </source>
</reference>
<organism evidence="2 3">
    <name type="scientific">Acetobacteroides hydrogenigenes</name>
    <dbReference type="NCBI Taxonomy" id="979970"/>
    <lineage>
        <taxon>Bacteria</taxon>
        <taxon>Pseudomonadati</taxon>
        <taxon>Bacteroidota</taxon>
        <taxon>Bacteroidia</taxon>
        <taxon>Bacteroidales</taxon>
        <taxon>Rikenellaceae</taxon>
        <taxon>Acetobacteroides</taxon>
    </lineage>
</organism>
<dbReference type="EMBL" id="SLWB01000003">
    <property type="protein sequence ID" value="TCN70660.1"/>
    <property type="molecule type" value="Genomic_DNA"/>
</dbReference>
<dbReference type="Pfam" id="PF13588">
    <property type="entry name" value="HSDR_N_2"/>
    <property type="match status" value="1"/>
</dbReference>
<accession>A0A4V2RQC0</accession>
<dbReference type="Proteomes" id="UP000294830">
    <property type="component" value="Unassembled WGS sequence"/>
</dbReference>
<dbReference type="RefSeq" id="WP_131838518.1">
    <property type="nucleotide sequence ID" value="NZ_SLWB01000003.1"/>
</dbReference>
<protein>
    <submittedName>
        <fullName evidence="2">Type I restriction and modification enzyme subunit R-like protein</fullName>
    </submittedName>
</protein>
<comment type="caution">
    <text evidence="2">The sequence shown here is derived from an EMBL/GenBank/DDBJ whole genome shotgun (WGS) entry which is preliminary data.</text>
</comment>
<sequence>MDVLNLPTCDIKVRRNGVKKEIFDPVRKRFVALTPEEWVRQHFVQFLMNERHVPAMLIGVEVSLKYNGLSKRSDIVVFDRMGQPSLAVECKASNVKIDQKVFDQLARYNMVLNVRYLVVTNGLAHYCCQIDKEKGTYTFLQDIPPFEML</sequence>
<proteinExistence type="predicted"/>
<evidence type="ECO:0000313" key="3">
    <source>
        <dbReference type="Proteomes" id="UP000294830"/>
    </source>
</evidence>
<feature type="domain" description="Type I restriction enzyme R protein N-terminal" evidence="1">
    <location>
        <begin position="35"/>
        <end position="144"/>
    </location>
</feature>